<evidence type="ECO:0000313" key="2">
    <source>
        <dbReference type="Proteomes" id="UP000293142"/>
    </source>
</evidence>
<dbReference type="SUPFAM" id="SSF51445">
    <property type="entry name" value="(Trans)glycosidases"/>
    <property type="match status" value="1"/>
</dbReference>
<keyword evidence="2" id="KW-1185">Reference proteome</keyword>
<dbReference type="AlphaFoldDB" id="A0A4Q9DTZ8"/>
<dbReference type="CDD" id="cd03143">
    <property type="entry name" value="A4_beta-galactosidase_middle_domain"/>
    <property type="match status" value="1"/>
</dbReference>
<dbReference type="OrthoDB" id="9780891at2"/>
<accession>A0A4Q9DTZ8</accession>
<comment type="caution">
    <text evidence="1">The sequence shown here is derived from an EMBL/GenBank/DDBJ whole genome shotgun (WGS) entry which is preliminary data.</text>
</comment>
<protein>
    <recommendedName>
        <fullName evidence="3">Beta-galactosidase trimerisation domain-containing protein</fullName>
    </recommendedName>
</protein>
<dbReference type="Gene3D" id="3.20.20.80">
    <property type="entry name" value="Glycosidases"/>
    <property type="match status" value="1"/>
</dbReference>
<dbReference type="InterPro" id="IPR028212">
    <property type="entry name" value="GHL6"/>
</dbReference>
<reference evidence="1 2" key="1">
    <citation type="submission" date="2019-02" db="EMBL/GenBank/DDBJ databases">
        <title>Paenibacillus sp. nov., isolated from surface-sterilized tissue of Thalictrum simplex L.</title>
        <authorList>
            <person name="Tuo L."/>
        </authorList>
    </citation>
    <scope>NUCLEOTIDE SEQUENCE [LARGE SCALE GENOMIC DNA]</scope>
    <source>
        <strain evidence="1 2">N2SHLJ1</strain>
    </source>
</reference>
<dbReference type="RefSeq" id="WP_131013660.1">
    <property type="nucleotide sequence ID" value="NZ_SIRE01000008.1"/>
</dbReference>
<evidence type="ECO:0000313" key="1">
    <source>
        <dbReference type="EMBL" id="TBL79023.1"/>
    </source>
</evidence>
<sequence>MAWWQEKPMRLVQTNLREIDATLDIDTYLQSLEQFSANVLLFNVGGIVANYPSELEFHYVNPHMQDDFTGKVIERVHRQGMKLIARFDFSRLNEACALPNPEWLYRSTEGNIVNYNGQVHTCVNGYYQQEYSLKVLEEVVEKYPIDGVFFNMHGYVTHDYSYNYYGICQCASCQKRFLEQTGHNRLPVKEDSNDPVFRDYERFRTQTVKELFQRRVAVVKNRNPHIAICNYTHEGTDIYRKESNTGIDRALPEWNYSAMENVKTVLGSWEGMAVSNSAVHFVDFAMRHTAVSPHLTALRLAQNMVNGAWLDYYVIGTLNNQDDRICFDLVKDMYRFHKEHEQYYTNLRSLAEVVVVVPDSSNMYGSKKELKGIIRLLAENHVPYDLLHDSVLESPEAEDKLRRYKVLILADQRSMGDGAVEAVDRFVKMGGKLLATGFTSTCDAKGHPQGRIRLPSLGVKEYVHKPKVQGAYFRVRESDKVELSGFEAIDLVYLYGEALECIAEEQATSLLGLIPSCMFGPPEKCYITEETETPGLIANRYGQGAAVYLPWGLGAHYDKLSNHGHSRLFMAALRDVLEYRQPILTTASPLVEVTFHETQGSPRRLISTVNLSGQLGTGFHAPLPVRDLRFTVRLERKPARVHALRRSADVPFEYSGDELTFSLDELELFETIVIE</sequence>
<dbReference type="EMBL" id="SIRE01000008">
    <property type="protein sequence ID" value="TBL79023.1"/>
    <property type="molecule type" value="Genomic_DNA"/>
</dbReference>
<proteinExistence type="predicted"/>
<dbReference type="SUPFAM" id="SSF52317">
    <property type="entry name" value="Class I glutamine amidotransferase-like"/>
    <property type="match status" value="1"/>
</dbReference>
<name>A0A4Q9DTZ8_9BACL</name>
<dbReference type="Gene3D" id="3.40.50.880">
    <property type="match status" value="1"/>
</dbReference>
<dbReference type="InterPro" id="IPR017853">
    <property type="entry name" value="GH"/>
</dbReference>
<organism evidence="1 2">
    <name type="scientific">Paenibacillus thalictri</name>
    <dbReference type="NCBI Taxonomy" id="2527873"/>
    <lineage>
        <taxon>Bacteria</taxon>
        <taxon>Bacillati</taxon>
        <taxon>Bacillota</taxon>
        <taxon>Bacilli</taxon>
        <taxon>Bacillales</taxon>
        <taxon>Paenibacillaceae</taxon>
        <taxon>Paenibacillus</taxon>
    </lineage>
</organism>
<evidence type="ECO:0008006" key="3">
    <source>
        <dbReference type="Google" id="ProtNLM"/>
    </source>
</evidence>
<dbReference type="Proteomes" id="UP000293142">
    <property type="component" value="Unassembled WGS sequence"/>
</dbReference>
<gene>
    <name evidence="1" type="ORF">EYB31_12420</name>
</gene>
<dbReference type="InterPro" id="IPR029062">
    <property type="entry name" value="Class_I_gatase-like"/>
</dbReference>
<dbReference type="Pfam" id="PF14871">
    <property type="entry name" value="GHL6"/>
    <property type="match status" value="1"/>
</dbReference>